<dbReference type="EMBL" id="MLFT02000012">
    <property type="protein sequence ID" value="PHT32628.1"/>
    <property type="molecule type" value="Genomic_DNA"/>
</dbReference>
<dbReference type="AlphaFoldDB" id="A0A2G2VI46"/>
<dbReference type="Proteomes" id="UP000224567">
    <property type="component" value="Unassembled WGS sequence"/>
</dbReference>
<reference evidence="3" key="2">
    <citation type="journal article" date="2017" name="J. Anim. Genet.">
        <title>Multiple reference genome sequences of hot pepper reveal the massive evolution of plant disease resistance genes by retroduplication.</title>
        <authorList>
            <person name="Kim S."/>
            <person name="Park J."/>
            <person name="Yeom S.-I."/>
            <person name="Kim Y.-M."/>
            <person name="Seo E."/>
            <person name="Kim K.-T."/>
            <person name="Kim M.-S."/>
            <person name="Lee J.M."/>
            <person name="Cheong K."/>
            <person name="Shin H.-S."/>
            <person name="Kim S.-B."/>
            <person name="Han K."/>
            <person name="Lee J."/>
            <person name="Park M."/>
            <person name="Lee H.-A."/>
            <person name="Lee H.-Y."/>
            <person name="Lee Y."/>
            <person name="Oh S."/>
            <person name="Lee J.H."/>
            <person name="Choi E."/>
            <person name="Choi E."/>
            <person name="Lee S.E."/>
            <person name="Jeon J."/>
            <person name="Kim H."/>
            <person name="Choi G."/>
            <person name="Song H."/>
            <person name="Lee J."/>
            <person name="Lee S.-C."/>
            <person name="Kwon J.-K."/>
            <person name="Lee H.-Y."/>
            <person name="Koo N."/>
            <person name="Hong Y."/>
            <person name="Kim R.W."/>
            <person name="Kang W.-H."/>
            <person name="Huh J.H."/>
            <person name="Kang B.-C."/>
            <person name="Yang T.-J."/>
            <person name="Lee Y.-H."/>
            <person name="Bennetzen J.L."/>
            <person name="Choi D."/>
        </authorList>
    </citation>
    <scope>NUCLEOTIDE SEQUENCE [LARGE SCALE GENOMIC DNA]</scope>
    <source>
        <strain evidence="3">cv. PBC81</strain>
    </source>
</reference>
<comment type="caution">
    <text evidence="2">The sequence shown here is derived from an EMBL/GenBank/DDBJ whole genome shotgun (WGS) entry which is preliminary data.</text>
</comment>
<evidence type="ECO:0000313" key="2">
    <source>
        <dbReference type="EMBL" id="PHT32628.1"/>
    </source>
</evidence>
<feature type="compositionally biased region" description="Polar residues" evidence="1">
    <location>
        <begin position="384"/>
        <end position="400"/>
    </location>
</feature>
<dbReference type="PANTHER" id="PTHR47188">
    <property type="entry name" value="PROTEIN TAR1"/>
    <property type="match status" value="1"/>
</dbReference>
<feature type="region of interest" description="Disordered" evidence="1">
    <location>
        <begin position="374"/>
        <end position="400"/>
    </location>
</feature>
<dbReference type="PANTHER" id="PTHR47188:SF1">
    <property type="entry name" value="PROTEIN TAR1"/>
    <property type="match status" value="1"/>
</dbReference>
<reference evidence="2 3" key="1">
    <citation type="journal article" date="2017" name="Genome Biol.">
        <title>New reference genome sequences of hot pepper reveal the massive evolution of plant disease-resistance genes by retroduplication.</title>
        <authorList>
            <person name="Kim S."/>
            <person name="Park J."/>
            <person name="Yeom S.I."/>
            <person name="Kim Y.M."/>
            <person name="Seo E."/>
            <person name="Kim K.T."/>
            <person name="Kim M.S."/>
            <person name="Lee J.M."/>
            <person name="Cheong K."/>
            <person name="Shin H.S."/>
            <person name="Kim S.B."/>
            <person name="Han K."/>
            <person name="Lee J."/>
            <person name="Park M."/>
            <person name="Lee H.A."/>
            <person name="Lee H.Y."/>
            <person name="Lee Y."/>
            <person name="Oh S."/>
            <person name="Lee J.H."/>
            <person name="Choi E."/>
            <person name="Choi E."/>
            <person name="Lee S.E."/>
            <person name="Jeon J."/>
            <person name="Kim H."/>
            <person name="Choi G."/>
            <person name="Song H."/>
            <person name="Lee J."/>
            <person name="Lee S.C."/>
            <person name="Kwon J.K."/>
            <person name="Lee H.Y."/>
            <person name="Koo N."/>
            <person name="Hong Y."/>
            <person name="Kim R.W."/>
            <person name="Kang W.H."/>
            <person name="Huh J.H."/>
            <person name="Kang B.C."/>
            <person name="Yang T.J."/>
            <person name="Lee Y.H."/>
            <person name="Bennetzen J.L."/>
            <person name="Choi D."/>
        </authorList>
    </citation>
    <scope>NUCLEOTIDE SEQUENCE [LARGE SCALE GENOMIC DNA]</scope>
    <source>
        <strain evidence="3">cv. PBC81</strain>
    </source>
</reference>
<name>A0A2G2VI46_CAPBA</name>
<evidence type="ECO:0000256" key="1">
    <source>
        <dbReference type="SAM" id="MobiDB-lite"/>
    </source>
</evidence>
<dbReference type="AntiFam" id="ANF00034">
    <property type="entry name" value="Antisense to 5.8S rRNA"/>
</dbReference>
<organism evidence="2 3">
    <name type="scientific">Capsicum baccatum</name>
    <name type="common">Peruvian pepper</name>
    <dbReference type="NCBI Taxonomy" id="33114"/>
    <lineage>
        <taxon>Eukaryota</taxon>
        <taxon>Viridiplantae</taxon>
        <taxon>Streptophyta</taxon>
        <taxon>Embryophyta</taxon>
        <taxon>Tracheophyta</taxon>
        <taxon>Spermatophyta</taxon>
        <taxon>Magnoliopsida</taxon>
        <taxon>eudicotyledons</taxon>
        <taxon>Gunneridae</taxon>
        <taxon>Pentapetalae</taxon>
        <taxon>asterids</taxon>
        <taxon>lamiids</taxon>
        <taxon>Solanales</taxon>
        <taxon>Solanaceae</taxon>
        <taxon>Solanoideae</taxon>
        <taxon>Capsiceae</taxon>
        <taxon>Capsicum</taxon>
    </lineage>
</organism>
<accession>A0A2G2VI46</accession>
<evidence type="ECO:0000313" key="3">
    <source>
        <dbReference type="Proteomes" id="UP000224567"/>
    </source>
</evidence>
<proteinExistence type="predicted"/>
<sequence length="492" mass="54992">MSFYPSVPNDISVLVELILGHQHYLLTDVPPHPNSPPDNVICSDRPTDRISLVRTSSMLAVRRVGKALEEIVPSPREQIEQSTNSRWVWDWDPRAQPSEPILFQKLRIYFADFPCLHCSIDQRYAHTQTLLRRSRSVDGTLPGTNQLPYALRVYSPVDSHTCQTPWSVFQDESNGEPTGQRLERTDAEAHRRRAMPATTEEMAFYESIEIPEFGHPQSMPRRVIPPDLGSQLERLSAKGSWSPDARWAIPVIIKRVKIQPPLAATSVDVDTHLGQPRARGAWEASIRPTAIARHMIDARCEGATCVQRLDGSRDSAIHTKYRILLRSSSMREPRYLLSRVIFVYKRSTARPAREGADEFKASVIVVCKEHRTGQIGADEDPMPTASTASENPDSRSWTTTSHDEARKCHGATVPWCHGATVPRCVVVMVSRCLGDMEPWNHGATVPSCHGALLPGAMVPRCHGSTVPWCSFAPLAFQPSAMTNCVNQQFLSC</sequence>
<keyword evidence="3" id="KW-1185">Reference proteome</keyword>
<dbReference type="GO" id="GO:0043457">
    <property type="term" value="P:regulation of cellular respiration"/>
    <property type="evidence" value="ECO:0007669"/>
    <property type="project" value="InterPro"/>
</dbReference>
<dbReference type="OrthoDB" id="1743195at2759"/>
<dbReference type="InterPro" id="IPR044792">
    <property type="entry name" value="TAR1"/>
</dbReference>
<gene>
    <name evidence="2" type="ORF">CQW23_28965</name>
</gene>
<protein>
    <submittedName>
        <fullName evidence="2">Uncharacterized protein</fullName>
    </submittedName>
</protein>